<reference evidence="6" key="1">
    <citation type="submission" date="2016-10" db="EMBL/GenBank/DDBJ databases">
        <authorList>
            <person name="de Groot N.N."/>
        </authorList>
    </citation>
    <scope>NUCLEOTIDE SEQUENCE</scope>
</reference>
<dbReference type="AlphaFoldDB" id="A0A1W1CVM4"/>
<dbReference type="PROSITE" id="PS51257">
    <property type="entry name" value="PROKAR_LIPOPROTEIN"/>
    <property type="match status" value="1"/>
</dbReference>
<evidence type="ECO:0000313" key="6">
    <source>
        <dbReference type="EMBL" id="SFV69866.1"/>
    </source>
</evidence>
<dbReference type="PANTHER" id="PTHR47053">
    <property type="entry name" value="MUREIN DD-ENDOPEPTIDASE MEPH-RELATED"/>
    <property type="match status" value="1"/>
</dbReference>
<evidence type="ECO:0000256" key="2">
    <source>
        <dbReference type="ARBA" id="ARBA00022670"/>
    </source>
</evidence>
<comment type="similarity">
    <text evidence="1">Belongs to the peptidase C40 family.</text>
</comment>
<dbReference type="GO" id="GO:0008234">
    <property type="term" value="F:cysteine-type peptidase activity"/>
    <property type="evidence" value="ECO:0007669"/>
    <property type="project" value="UniProtKB-KW"/>
</dbReference>
<sequence>MKKITLTNLLLLTSVAFFTACSNKTPEVVKPKLTALDIMGIDVSTGLKCTPSIDNLPVARTSSIDELPLAQTYPVLEDDTPSVVRVTRQHQVRGCIIDIRRPRQSNSIVNTIEARAKELLGLKYVWGATGPNTYDCSGFTQKIYKEAGIKIPRVSRDQAKVGQYVSYNNLKKGDMVFFDTKKHPQGKVTHVGIYLGNGNFIHASSGAKKIVIFNFNQKSFYKKRFLWGRRVINDTTHLASL</sequence>
<evidence type="ECO:0000256" key="4">
    <source>
        <dbReference type="ARBA" id="ARBA00022807"/>
    </source>
</evidence>
<protein>
    <submittedName>
        <fullName evidence="6">Peptidoglycan lytic protein P45</fullName>
    </submittedName>
</protein>
<evidence type="ECO:0000259" key="5">
    <source>
        <dbReference type="PROSITE" id="PS51935"/>
    </source>
</evidence>
<dbReference type="InterPro" id="IPR051202">
    <property type="entry name" value="Peptidase_C40"/>
</dbReference>
<dbReference type="Gene3D" id="3.90.1720.10">
    <property type="entry name" value="endopeptidase domain like (from Nostoc punctiforme)"/>
    <property type="match status" value="1"/>
</dbReference>
<dbReference type="PROSITE" id="PS51935">
    <property type="entry name" value="NLPC_P60"/>
    <property type="match status" value="1"/>
</dbReference>
<accession>A0A1W1CVM4</accession>
<dbReference type="Pfam" id="PF00877">
    <property type="entry name" value="NLPC_P60"/>
    <property type="match status" value="1"/>
</dbReference>
<feature type="domain" description="NlpC/P60" evidence="5">
    <location>
        <begin position="106"/>
        <end position="232"/>
    </location>
</feature>
<evidence type="ECO:0000256" key="1">
    <source>
        <dbReference type="ARBA" id="ARBA00007074"/>
    </source>
</evidence>
<gene>
    <name evidence="6" type="ORF">MNB_SV-14-1732</name>
</gene>
<dbReference type="PANTHER" id="PTHR47053:SF1">
    <property type="entry name" value="MUREIN DD-ENDOPEPTIDASE MEPH-RELATED"/>
    <property type="match status" value="1"/>
</dbReference>
<dbReference type="EMBL" id="FPHN01000282">
    <property type="protein sequence ID" value="SFV69866.1"/>
    <property type="molecule type" value="Genomic_DNA"/>
</dbReference>
<keyword evidence="3" id="KW-0378">Hydrolase</keyword>
<dbReference type="InterPro" id="IPR038765">
    <property type="entry name" value="Papain-like_cys_pep_sf"/>
</dbReference>
<name>A0A1W1CVM4_9ZZZZ</name>
<proteinExistence type="inferred from homology"/>
<keyword evidence="2" id="KW-0645">Protease</keyword>
<organism evidence="6">
    <name type="scientific">hydrothermal vent metagenome</name>
    <dbReference type="NCBI Taxonomy" id="652676"/>
    <lineage>
        <taxon>unclassified sequences</taxon>
        <taxon>metagenomes</taxon>
        <taxon>ecological metagenomes</taxon>
    </lineage>
</organism>
<evidence type="ECO:0000256" key="3">
    <source>
        <dbReference type="ARBA" id="ARBA00022801"/>
    </source>
</evidence>
<keyword evidence="4" id="KW-0788">Thiol protease</keyword>
<dbReference type="GO" id="GO:0006508">
    <property type="term" value="P:proteolysis"/>
    <property type="evidence" value="ECO:0007669"/>
    <property type="project" value="UniProtKB-KW"/>
</dbReference>
<dbReference type="SUPFAM" id="SSF54001">
    <property type="entry name" value="Cysteine proteinases"/>
    <property type="match status" value="1"/>
</dbReference>
<dbReference type="InterPro" id="IPR000064">
    <property type="entry name" value="NLP_P60_dom"/>
</dbReference>